<dbReference type="STRING" id="180197.SAMN02982919_00989"/>
<keyword evidence="4" id="KW-1185">Reference proteome</keyword>
<proteinExistence type="inferred from homology"/>
<organism evidence="3 4">
    <name type="scientific">Giesbergeria anulus</name>
    <dbReference type="NCBI Taxonomy" id="180197"/>
    <lineage>
        <taxon>Bacteria</taxon>
        <taxon>Pseudomonadati</taxon>
        <taxon>Pseudomonadota</taxon>
        <taxon>Betaproteobacteria</taxon>
        <taxon>Burkholderiales</taxon>
        <taxon>Comamonadaceae</taxon>
        <taxon>Giesbergeria</taxon>
    </lineage>
</organism>
<dbReference type="InterPro" id="IPR003425">
    <property type="entry name" value="CCB3/YggT"/>
</dbReference>
<reference evidence="3 4" key="1">
    <citation type="submission" date="2016-10" db="EMBL/GenBank/DDBJ databases">
        <authorList>
            <person name="de Groot N.N."/>
        </authorList>
    </citation>
    <scope>NUCLEOTIDE SEQUENCE [LARGE SCALE GENOMIC DNA]</scope>
    <source>
        <strain evidence="3 4">ATCC 35958</strain>
    </source>
</reference>
<dbReference type="PANTHER" id="PTHR33219:SF14">
    <property type="entry name" value="PROTEIN COFACTOR ASSEMBLY OF COMPLEX C SUBUNIT B CCB3, CHLOROPLASTIC-RELATED"/>
    <property type="match status" value="1"/>
</dbReference>
<protein>
    <submittedName>
        <fullName evidence="3">YggT family protein</fullName>
    </submittedName>
</protein>
<sequence length="182" mass="19910">MLYQIVSFLLDVAAGLLCGACLLRLYMQWQRVPFGNPVGQMVFALSDWLILPLRKVIPPLGRIDTASLLAAALVELLQYLLLWLLLGAGTGLLWLPWLALCALVRVALTGMTGLIIIHAVLSWVQTRSALADVIDRLSEPLLRPVRRIIPLVGGVDFASLVLLVLLQVAVMVLGYLQASVLH</sequence>
<evidence type="ECO:0000256" key="2">
    <source>
        <dbReference type="SAM" id="Phobius"/>
    </source>
</evidence>
<dbReference type="AlphaFoldDB" id="A0A1H9I1U7"/>
<evidence type="ECO:0000313" key="3">
    <source>
        <dbReference type="EMBL" id="SEQ68544.1"/>
    </source>
</evidence>
<gene>
    <name evidence="3" type="ORF">SAMN02982919_00989</name>
</gene>
<keyword evidence="2" id="KW-1133">Transmembrane helix</keyword>
<dbReference type="OrthoDB" id="9806665at2"/>
<feature type="transmembrane region" description="Helical" evidence="2">
    <location>
        <begin position="102"/>
        <end position="124"/>
    </location>
</feature>
<dbReference type="Proteomes" id="UP000199766">
    <property type="component" value="Unassembled WGS sequence"/>
</dbReference>
<dbReference type="RefSeq" id="WP_091453740.1">
    <property type="nucleotide sequence ID" value="NZ_FOGD01000002.1"/>
</dbReference>
<keyword evidence="2" id="KW-0812">Transmembrane</keyword>
<dbReference type="PANTHER" id="PTHR33219">
    <property type="entry name" value="YLMG HOMOLOG PROTEIN 2, CHLOROPLASTIC"/>
    <property type="match status" value="1"/>
</dbReference>
<keyword evidence="2" id="KW-0472">Membrane</keyword>
<feature type="transmembrane region" description="Helical" evidence="2">
    <location>
        <begin position="148"/>
        <end position="176"/>
    </location>
</feature>
<comment type="similarity">
    <text evidence="1">Belongs to the YggT family.</text>
</comment>
<dbReference type="EMBL" id="FOGD01000002">
    <property type="protein sequence ID" value="SEQ68544.1"/>
    <property type="molecule type" value="Genomic_DNA"/>
</dbReference>
<feature type="transmembrane region" description="Helical" evidence="2">
    <location>
        <begin position="77"/>
        <end position="95"/>
    </location>
</feature>
<evidence type="ECO:0000256" key="1">
    <source>
        <dbReference type="ARBA" id="ARBA00010894"/>
    </source>
</evidence>
<accession>A0A1H9I1U7</accession>
<name>A0A1H9I1U7_9BURK</name>
<evidence type="ECO:0000313" key="4">
    <source>
        <dbReference type="Proteomes" id="UP000199766"/>
    </source>
</evidence>
<dbReference type="Pfam" id="PF02325">
    <property type="entry name" value="CCB3_YggT"/>
    <property type="match status" value="2"/>
</dbReference>
<feature type="transmembrane region" description="Helical" evidence="2">
    <location>
        <begin position="6"/>
        <end position="26"/>
    </location>
</feature>
<dbReference type="GO" id="GO:0016020">
    <property type="term" value="C:membrane"/>
    <property type="evidence" value="ECO:0007669"/>
    <property type="project" value="InterPro"/>
</dbReference>